<feature type="compositionally biased region" description="Polar residues" evidence="5">
    <location>
        <begin position="112"/>
        <end position="128"/>
    </location>
</feature>
<dbReference type="Pfam" id="PF00320">
    <property type="entry name" value="GATA"/>
    <property type="match status" value="1"/>
</dbReference>
<dbReference type="SUPFAM" id="SSF57716">
    <property type="entry name" value="Glucocorticoid receptor-like (DNA-binding domain)"/>
    <property type="match status" value="1"/>
</dbReference>
<evidence type="ECO:0000259" key="6">
    <source>
        <dbReference type="PROSITE" id="PS50114"/>
    </source>
</evidence>
<name>A0AAN7T533_9EURO</name>
<proteinExistence type="predicted"/>
<evidence type="ECO:0000256" key="5">
    <source>
        <dbReference type="SAM" id="MobiDB-lite"/>
    </source>
</evidence>
<keyword evidence="1" id="KW-0479">Metal-binding</keyword>
<gene>
    <name evidence="7" type="ORF">LTR05_000799</name>
</gene>
<dbReference type="FunFam" id="3.30.50.10:FF:000043">
    <property type="entry name" value="Sexual development transcription factor NsdD"/>
    <property type="match status" value="1"/>
</dbReference>
<feature type="compositionally biased region" description="Low complexity" evidence="5">
    <location>
        <begin position="10"/>
        <end position="20"/>
    </location>
</feature>
<dbReference type="Gene3D" id="3.30.50.10">
    <property type="entry name" value="Erythroid Transcription Factor GATA-1, subunit A"/>
    <property type="match status" value="1"/>
</dbReference>
<keyword evidence="8" id="KW-1185">Reference proteome</keyword>
<evidence type="ECO:0000256" key="3">
    <source>
        <dbReference type="ARBA" id="ARBA00022833"/>
    </source>
</evidence>
<comment type="caution">
    <text evidence="7">The sequence shown here is derived from an EMBL/GenBank/DDBJ whole genome shotgun (WGS) entry which is preliminary data.</text>
</comment>
<feature type="domain" description="GATA-type" evidence="6">
    <location>
        <begin position="371"/>
        <end position="401"/>
    </location>
</feature>
<keyword evidence="2 4" id="KW-0863">Zinc-finger</keyword>
<feature type="compositionally biased region" description="Low complexity" evidence="5">
    <location>
        <begin position="151"/>
        <end position="164"/>
    </location>
</feature>
<dbReference type="GO" id="GO:0006355">
    <property type="term" value="P:regulation of DNA-templated transcription"/>
    <property type="evidence" value="ECO:0007669"/>
    <property type="project" value="InterPro"/>
</dbReference>
<evidence type="ECO:0000256" key="4">
    <source>
        <dbReference type="PROSITE-ProRule" id="PRU00094"/>
    </source>
</evidence>
<dbReference type="InterPro" id="IPR051140">
    <property type="entry name" value="GATA_TF"/>
</dbReference>
<evidence type="ECO:0000256" key="1">
    <source>
        <dbReference type="ARBA" id="ARBA00022723"/>
    </source>
</evidence>
<feature type="region of interest" description="Disordered" evidence="5">
    <location>
        <begin position="349"/>
        <end position="371"/>
    </location>
</feature>
<reference evidence="7 8" key="1">
    <citation type="submission" date="2023-08" db="EMBL/GenBank/DDBJ databases">
        <title>Black Yeasts Isolated from many extreme environments.</title>
        <authorList>
            <person name="Coleine C."/>
            <person name="Stajich J.E."/>
            <person name="Selbmann L."/>
        </authorList>
    </citation>
    <scope>NUCLEOTIDE SEQUENCE [LARGE SCALE GENOMIC DNA]</scope>
    <source>
        <strain evidence="7 8">CCFEE 5910</strain>
    </source>
</reference>
<dbReference type="EMBL" id="JAVRRJ010000001">
    <property type="protein sequence ID" value="KAK5090624.1"/>
    <property type="molecule type" value="Genomic_DNA"/>
</dbReference>
<dbReference type="SMART" id="SM00401">
    <property type="entry name" value="ZnF_GATA"/>
    <property type="match status" value="1"/>
</dbReference>
<dbReference type="PROSITE" id="PS50114">
    <property type="entry name" value="GATA_ZN_FINGER_2"/>
    <property type="match status" value="1"/>
</dbReference>
<dbReference type="InterPro" id="IPR000679">
    <property type="entry name" value="Znf_GATA"/>
</dbReference>
<dbReference type="AlphaFoldDB" id="A0AAN7T533"/>
<dbReference type="PROSITE" id="PS00344">
    <property type="entry name" value="GATA_ZN_FINGER_1"/>
    <property type="match status" value="1"/>
</dbReference>
<dbReference type="GO" id="GO:0043565">
    <property type="term" value="F:sequence-specific DNA binding"/>
    <property type="evidence" value="ECO:0007669"/>
    <property type="project" value="InterPro"/>
</dbReference>
<keyword evidence="3" id="KW-0862">Zinc</keyword>
<organism evidence="7 8">
    <name type="scientific">Lithohypha guttulata</name>
    <dbReference type="NCBI Taxonomy" id="1690604"/>
    <lineage>
        <taxon>Eukaryota</taxon>
        <taxon>Fungi</taxon>
        <taxon>Dikarya</taxon>
        <taxon>Ascomycota</taxon>
        <taxon>Pezizomycotina</taxon>
        <taxon>Eurotiomycetes</taxon>
        <taxon>Chaetothyriomycetidae</taxon>
        <taxon>Chaetothyriales</taxon>
        <taxon>Trichomeriaceae</taxon>
        <taxon>Lithohypha</taxon>
    </lineage>
</organism>
<feature type="compositionally biased region" description="Basic and acidic residues" evidence="5">
    <location>
        <begin position="49"/>
        <end position="60"/>
    </location>
</feature>
<feature type="compositionally biased region" description="Polar residues" evidence="5">
    <location>
        <begin position="29"/>
        <end position="38"/>
    </location>
</feature>
<evidence type="ECO:0000256" key="2">
    <source>
        <dbReference type="ARBA" id="ARBA00022771"/>
    </source>
</evidence>
<dbReference type="PANTHER" id="PTHR45658:SF123">
    <property type="entry name" value="GATA-TYPE DOMAIN-CONTAINING PROTEIN"/>
    <property type="match status" value="1"/>
</dbReference>
<dbReference type="PANTHER" id="PTHR45658">
    <property type="entry name" value="GATA TRANSCRIPTION FACTOR"/>
    <property type="match status" value="1"/>
</dbReference>
<dbReference type="Proteomes" id="UP001309876">
    <property type="component" value="Unassembled WGS sequence"/>
</dbReference>
<dbReference type="GO" id="GO:0008270">
    <property type="term" value="F:zinc ion binding"/>
    <property type="evidence" value="ECO:0007669"/>
    <property type="project" value="UniProtKB-KW"/>
</dbReference>
<protein>
    <recommendedName>
        <fullName evidence="6">GATA-type domain-containing protein</fullName>
    </recommendedName>
</protein>
<dbReference type="CDD" id="cd00202">
    <property type="entry name" value="ZnF_GATA"/>
    <property type="match status" value="1"/>
</dbReference>
<evidence type="ECO:0000313" key="7">
    <source>
        <dbReference type="EMBL" id="KAK5090624.1"/>
    </source>
</evidence>
<dbReference type="InterPro" id="IPR013088">
    <property type="entry name" value="Znf_NHR/GATA"/>
</dbReference>
<accession>A0AAN7T533</accession>
<sequence length="431" mass="46627">MPNLDSIARSTMSSPPTTYSGPPPPYSSAISINGSTQGIPGYMSPPDAVSKRSTRDEKESPSGMPSLPSILEALKSADMAPPAQPFSSVNQHSASVVPPQSFTDAPQGPGNPFSQPTIPASALKSSFPPTADPSQIKAVPPPPAPPDVRHPPSLNPLSSPQLNESHQKLSGLASAAVAPQSDSAPPRASFSADSTRPGYPFPDYYGPQGPTTPRISSNFQFEHHNKFDDSRNPFVKPVSYNETIKRHLDIWDAELALNEIRDSSAQTLEFANVWSQRYHQANRTSYVNDGIPGTSEVDEMMRSAQHIMDNLSRLRDAAVMQENAVNEQRARAARGQHPDEEYHHLSEDFKTNGFAGGDAKKRRGKAAPPGRCHSCNRAETPEWRRGPDGARTLCNACGLHYAKLTRKMGANKAAVLTGSNLRPKSLNDTRP</sequence>
<feature type="compositionally biased region" description="Polar residues" evidence="5">
    <location>
        <begin position="85"/>
        <end position="104"/>
    </location>
</feature>
<feature type="region of interest" description="Disordered" evidence="5">
    <location>
        <begin position="1"/>
        <end position="200"/>
    </location>
</feature>
<evidence type="ECO:0000313" key="8">
    <source>
        <dbReference type="Proteomes" id="UP001309876"/>
    </source>
</evidence>